<gene>
    <name evidence="1" type="ORF">OB144RH_04955</name>
</gene>
<keyword evidence="2" id="KW-1185">Reference proteome</keyword>
<accession>A0ABM9NC52</accession>
<name>A0ABM9NC52_RICHE</name>
<protein>
    <submittedName>
        <fullName evidence="1">Uncharacterized protein</fullName>
    </submittedName>
</protein>
<dbReference type="EMBL" id="OZ018776">
    <property type="protein sequence ID" value="CAK9121118.1"/>
    <property type="molecule type" value="Genomic_DNA"/>
</dbReference>
<evidence type="ECO:0000313" key="1">
    <source>
        <dbReference type="EMBL" id="CAK9121118.1"/>
    </source>
</evidence>
<evidence type="ECO:0000313" key="2">
    <source>
        <dbReference type="Proteomes" id="UP001642485"/>
    </source>
</evidence>
<organism evidence="1 2">
    <name type="scientific">Rickettsia helvetica</name>
    <dbReference type="NCBI Taxonomy" id="35789"/>
    <lineage>
        <taxon>Bacteria</taxon>
        <taxon>Pseudomonadati</taxon>
        <taxon>Pseudomonadota</taxon>
        <taxon>Alphaproteobacteria</taxon>
        <taxon>Rickettsiales</taxon>
        <taxon>Rickettsiaceae</taxon>
        <taxon>Rickettsieae</taxon>
        <taxon>Rickettsia</taxon>
        <taxon>spotted fever group</taxon>
    </lineage>
</organism>
<sequence length="62" mass="7520">MWADQIKEIENSTRHKEYFPYFHNLKSVTNFTEYSYFFSFAVSICEGEINRVWAGDEVIKFR</sequence>
<reference evidence="1 2" key="1">
    <citation type="submission" date="2024-02" db="EMBL/GenBank/DDBJ databases">
        <authorList>
            <person name="Nijsse B."/>
            <person name="Sprong H."/>
        </authorList>
    </citation>
    <scope>NUCLEOTIDE SEQUENCE [LARGE SCALE GENOMIC DNA]</scope>
    <source>
        <strain evidence="1">OB144</strain>
    </source>
</reference>
<dbReference type="RefSeq" id="WP_010423470.1">
    <property type="nucleotide sequence ID" value="NZ_OY974080.1"/>
</dbReference>
<proteinExistence type="predicted"/>
<dbReference type="Proteomes" id="UP001642485">
    <property type="component" value="Chromosome"/>
</dbReference>